<evidence type="ECO:0000256" key="3">
    <source>
        <dbReference type="ARBA" id="ARBA00022741"/>
    </source>
</evidence>
<evidence type="ECO:0000259" key="8">
    <source>
        <dbReference type="PROSITE" id="PS50011"/>
    </source>
</evidence>
<dbReference type="Gene3D" id="1.10.510.10">
    <property type="entry name" value="Transferase(Phosphotransferase) domain 1"/>
    <property type="match status" value="1"/>
</dbReference>
<dbReference type="PANTHER" id="PTHR14187">
    <property type="entry name" value="ALPHA KINASE/ELONGATION FACTOR 2 KINASE"/>
    <property type="match status" value="1"/>
</dbReference>
<evidence type="ECO:0000256" key="2">
    <source>
        <dbReference type="ARBA" id="ARBA00022679"/>
    </source>
</evidence>
<dbReference type="Gene3D" id="3.90.640.10">
    <property type="entry name" value="Actin, Chain A, domain 4"/>
    <property type="match status" value="1"/>
</dbReference>
<dbReference type="GO" id="GO:0004674">
    <property type="term" value="F:protein serine/threonine kinase activity"/>
    <property type="evidence" value="ECO:0007669"/>
    <property type="project" value="UniProtKB-KW"/>
</dbReference>
<feature type="binding site" evidence="6">
    <location>
        <position position="236"/>
    </location>
    <ligand>
        <name>ATP</name>
        <dbReference type="ChEBI" id="CHEBI:30616"/>
    </ligand>
</feature>
<keyword evidence="10" id="KW-1185">Reference proteome</keyword>
<dbReference type="InterPro" id="IPR000719">
    <property type="entry name" value="Prot_kinase_dom"/>
</dbReference>
<keyword evidence="1" id="KW-0723">Serine/threonine-protein kinase</keyword>
<dbReference type="InterPro" id="IPR011009">
    <property type="entry name" value="Kinase-like_dom_sf"/>
</dbReference>
<feature type="compositionally biased region" description="Basic and acidic residues" evidence="7">
    <location>
        <begin position="1019"/>
        <end position="1039"/>
    </location>
</feature>
<keyword evidence="3 6" id="KW-0547">Nucleotide-binding</keyword>
<dbReference type="InterPro" id="IPR001245">
    <property type="entry name" value="Ser-Thr/Tyr_kinase_cat_dom"/>
</dbReference>
<dbReference type="SUPFAM" id="SSF53067">
    <property type="entry name" value="Actin-like ATPase domain"/>
    <property type="match status" value="3"/>
</dbReference>
<keyword evidence="5 6" id="KW-0067">ATP-binding</keyword>
<comment type="caution">
    <text evidence="9">The sequence shown here is derived from an EMBL/GenBank/DDBJ whole genome shotgun (WGS) entry which is preliminary data.</text>
</comment>
<sequence length="1733" mass="195110">MMESNLHHPIAVLGRVCSTVAARSGKPTYLDQTLCSRLADCLKFTAQMLTEVQQTVDSIEQKYPAMFRELYIIACRAHILVERCCSEEWLRILFLQACTSHKEEALDVIDDLEWCMAEIWKISCLPRLPSQALLKFKELLKECEDLDRSLLLKQLERHVLVPLAKQELQLTKYLLERIKVQVVASTPRAIEVSLDYRKFSHSDRTNYGFTGSVLVGQGSSAKVYKTTFLETQCARKVQTAATEDQLQELAKQARKLATLSHPHVIKLLGFYEYKRTDEGVFEGHWLMECMDGDLLDNIRRCLYQYPIAVDILLQIAKGVRYLHENDVAHRDLKCGNILVRQSPVSSKVPNSANKEYLEIKVTDFDMSKFFASNSSDLQVQSKSNVGSTPWRAPEAFTKSGKSWVNPKSADSYSFAMTCFELLSGEDPFTAMPGISWTKAHEALIAGRRPPLPKDCPELLRDLILECWRTNPMQRPAFPEICRRLQDVRTFLLTGSLTQRKRQRGTPFLHHNAKRIVSMFKNMRLQPGFTRKQIRMPSLAVPVTEAPLTHMEIIQNVQQIPEVDLLHSRDHRTPKTAKVVVGLDLGTTHTGVAYAMVSNPDEIFTISNWPLVAEEAYHCKTLSAIYKSSPHGEVFWGYPARREYGKNVRGNDRSPGSGLYSGELKQSLASNDFDPVDHQPVEDFLRELGKFVLGYLQHEYPLELLEIELLRWCITVPSNWNSDLKQKLGACMVNAGLVRGQVEDENVSSNFDMFLESDAAVCYCNGYFAHVNLKKGDRFCVLDVGSGNLQCVFEDWDVPGQRNHDDTKQIYGVKPSFVESHVQENFLNYILAKKNGCSLSTYVQLLRDDPSVWLSLLEELDSLKVDLNHSVKIPSKIMMHHESVDSCNCLSSPTATRDHHDTQCALNDTQLSDELLLSPSDMKFIFMPLVDGVVSFLQEHLQSEPNVKRLFVVGGYVKHVYFMEEIRKSFPNLRIDMPKNPGSAICKGAVALGLQLYFEFQAGLVADASSKSEGGGQGSDHNDKKSNGDNHRGGQPESSKKANLNLRSYPRAGGTSDTKGSQQIIGGDQIDIDSPREKILVTLDFGTSQMGFGYGFESQPGEIAVCKDEQRRTSELYYKIYHDTLQLHSCGERVKDDIVNDYQQPDNPENSALVLGAYVSKPKLHLVVDNADPEVELHLPEGLIVDDVISDCLREYGHFILEQLQEKFGNDFKLHHIQWCLLVPSFWGENTKRRMEACMINAGLLRGPISVNGSPHPLVTVLKAEAASMACIEHLSPHKGTRFLVASIGGGTLDMVIQEWIGDLGMYDMKEVSSSAGGLYGSSCLDLNFLALLSMKMGAWVSEYFDHFPSVMIDMMSQWENIKVNFSDDCELKIYTLHLPIQLQNAWWSFECRLSSRKVGTSYASLELTNDDIKMVFEPVVQTVLERIGAHLAISNYVDVLVVVGGFAKSPYLHRQILCRFDDQRLLSLADTESVVLKGALLFAQHPKGIRSRIARKTYGLGLNTDFNAGVCGAGENANEMERFRIDVEKGCCLGVDDYVESHHQPISLGQESMKFTMYSSVESYPRFTGEQSVAKEWEFVVDISDAGKLEEKPKIRIRLYYGRSIVEVVAEAMNFGSGNQLPVTFAIGAHNVKKPLEANVAKKTYGVGSCKSFEMWDLPEYQIIGVEQEDTLVANQSFLISGDPESDAFHWEWRETEHPQSDSVAAAGEMSVPNGEGPQLRFVRRKRTRWVHS</sequence>
<evidence type="ECO:0000256" key="7">
    <source>
        <dbReference type="SAM" id="MobiDB-lite"/>
    </source>
</evidence>
<dbReference type="PROSITE" id="PS50011">
    <property type="entry name" value="PROTEIN_KINASE_DOM"/>
    <property type="match status" value="1"/>
</dbReference>
<dbReference type="PROSITE" id="PS00107">
    <property type="entry name" value="PROTEIN_KINASE_ATP"/>
    <property type="match status" value="1"/>
</dbReference>
<evidence type="ECO:0000256" key="6">
    <source>
        <dbReference type="PROSITE-ProRule" id="PRU10141"/>
    </source>
</evidence>
<dbReference type="EMBL" id="CM026431">
    <property type="protein sequence ID" value="KAG0558500.1"/>
    <property type="molecule type" value="Genomic_DNA"/>
</dbReference>
<protein>
    <recommendedName>
        <fullName evidence="8">Protein kinase domain-containing protein</fullName>
    </recommendedName>
</protein>
<name>A0A8T0GHJ8_CERPU</name>
<dbReference type="PANTHER" id="PTHR14187:SF5">
    <property type="entry name" value="HEAT SHOCK 70 KDA PROTEIN 12A"/>
    <property type="match status" value="1"/>
</dbReference>
<dbReference type="InterPro" id="IPR017441">
    <property type="entry name" value="Protein_kinase_ATP_BS"/>
</dbReference>
<evidence type="ECO:0000313" key="10">
    <source>
        <dbReference type="Proteomes" id="UP000822688"/>
    </source>
</evidence>
<dbReference type="InterPro" id="IPR043129">
    <property type="entry name" value="ATPase_NBD"/>
</dbReference>
<dbReference type="GO" id="GO:0005524">
    <property type="term" value="F:ATP binding"/>
    <property type="evidence" value="ECO:0007669"/>
    <property type="project" value="UniProtKB-UniRule"/>
</dbReference>
<evidence type="ECO:0000256" key="4">
    <source>
        <dbReference type="ARBA" id="ARBA00022777"/>
    </source>
</evidence>
<dbReference type="SMART" id="SM00220">
    <property type="entry name" value="S_TKc"/>
    <property type="match status" value="1"/>
</dbReference>
<dbReference type="PROSITE" id="PS00108">
    <property type="entry name" value="PROTEIN_KINASE_ST"/>
    <property type="match status" value="1"/>
</dbReference>
<dbReference type="Gene3D" id="3.30.420.40">
    <property type="match status" value="3"/>
</dbReference>
<feature type="compositionally biased region" description="Low complexity" evidence="7">
    <location>
        <begin position="1059"/>
        <end position="1068"/>
    </location>
</feature>
<feature type="domain" description="Protein kinase" evidence="8">
    <location>
        <begin position="209"/>
        <end position="491"/>
    </location>
</feature>
<gene>
    <name evidence="9" type="ORF">KC19_10G033100</name>
</gene>
<feature type="region of interest" description="Disordered" evidence="7">
    <location>
        <begin position="1008"/>
        <end position="1068"/>
    </location>
</feature>
<reference evidence="9" key="1">
    <citation type="submission" date="2020-06" db="EMBL/GenBank/DDBJ databases">
        <title>WGS assembly of Ceratodon purpureus strain R40.</title>
        <authorList>
            <person name="Carey S.B."/>
            <person name="Jenkins J."/>
            <person name="Shu S."/>
            <person name="Lovell J.T."/>
            <person name="Sreedasyam A."/>
            <person name="Maumus F."/>
            <person name="Tiley G.P."/>
            <person name="Fernandez-Pozo N."/>
            <person name="Barry K."/>
            <person name="Chen C."/>
            <person name="Wang M."/>
            <person name="Lipzen A."/>
            <person name="Daum C."/>
            <person name="Saski C.A."/>
            <person name="Payton A.C."/>
            <person name="Mcbreen J.C."/>
            <person name="Conrad R.E."/>
            <person name="Kollar L.M."/>
            <person name="Olsson S."/>
            <person name="Huttunen S."/>
            <person name="Landis J.B."/>
            <person name="Wickett N.J."/>
            <person name="Johnson M.G."/>
            <person name="Rensing S.A."/>
            <person name="Grimwood J."/>
            <person name="Schmutz J."/>
            <person name="Mcdaniel S.F."/>
        </authorList>
    </citation>
    <scope>NUCLEOTIDE SEQUENCE</scope>
    <source>
        <strain evidence="9">R40</strain>
    </source>
</reference>
<organism evidence="9 10">
    <name type="scientific">Ceratodon purpureus</name>
    <name type="common">Fire moss</name>
    <name type="synonym">Dicranum purpureum</name>
    <dbReference type="NCBI Taxonomy" id="3225"/>
    <lineage>
        <taxon>Eukaryota</taxon>
        <taxon>Viridiplantae</taxon>
        <taxon>Streptophyta</taxon>
        <taxon>Embryophyta</taxon>
        <taxon>Bryophyta</taxon>
        <taxon>Bryophytina</taxon>
        <taxon>Bryopsida</taxon>
        <taxon>Dicranidae</taxon>
        <taxon>Pseudoditrichales</taxon>
        <taxon>Ditrichaceae</taxon>
        <taxon>Ceratodon</taxon>
    </lineage>
</organism>
<evidence type="ECO:0000256" key="1">
    <source>
        <dbReference type="ARBA" id="ARBA00022527"/>
    </source>
</evidence>
<dbReference type="Pfam" id="PF07714">
    <property type="entry name" value="PK_Tyr_Ser-Thr"/>
    <property type="match status" value="1"/>
</dbReference>
<evidence type="ECO:0000256" key="5">
    <source>
        <dbReference type="ARBA" id="ARBA00022840"/>
    </source>
</evidence>
<dbReference type="InterPro" id="IPR008271">
    <property type="entry name" value="Ser/Thr_kinase_AS"/>
</dbReference>
<keyword evidence="2" id="KW-0808">Transferase</keyword>
<evidence type="ECO:0000313" key="9">
    <source>
        <dbReference type="EMBL" id="KAG0558500.1"/>
    </source>
</evidence>
<keyword evidence="4" id="KW-0418">Kinase</keyword>
<dbReference type="Proteomes" id="UP000822688">
    <property type="component" value="Chromosome 10"/>
</dbReference>
<dbReference type="SUPFAM" id="SSF56112">
    <property type="entry name" value="Protein kinase-like (PK-like)"/>
    <property type="match status" value="1"/>
</dbReference>
<accession>A0A8T0GHJ8</accession>
<proteinExistence type="predicted"/>